<keyword evidence="2" id="KW-0677">Repeat</keyword>
<evidence type="ECO:0000256" key="6">
    <source>
        <dbReference type="ARBA" id="ARBA00029588"/>
    </source>
</evidence>
<dbReference type="InterPro" id="IPR003591">
    <property type="entry name" value="Leu-rich_rpt_typical-subtyp"/>
</dbReference>
<evidence type="ECO:0000256" key="10">
    <source>
        <dbReference type="SAM" id="Phobius"/>
    </source>
</evidence>
<comment type="function">
    <text evidence="5">Acts as a Ras effector and participates in MAPK pathway activation. Probably acts as a regulatory subunit of protein phosphatase that specifically dephosphorylates Raf kinase and stimulate Raf activity at specialized signaling complexes upon Ras activation.</text>
</comment>
<dbReference type="PANTHER" id="PTHR45752:SF153">
    <property type="entry name" value="LEUCINE-RICH REPEAT PROTEIN 1"/>
    <property type="match status" value="1"/>
</dbReference>
<gene>
    <name evidence="12" type="primary">LOC115890063</name>
</gene>
<dbReference type="AlphaFoldDB" id="A0A6J2YTA8"/>
<feature type="compositionally biased region" description="Basic and acidic residues" evidence="9">
    <location>
        <begin position="166"/>
        <end position="199"/>
    </location>
</feature>
<dbReference type="SMART" id="SM00369">
    <property type="entry name" value="LRR_TYP"/>
    <property type="match status" value="3"/>
</dbReference>
<keyword evidence="10" id="KW-1133">Transmembrane helix</keyword>
<evidence type="ECO:0000313" key="12">
    <source>
        <dbReference type="RefSeq" id="XP_030766045.1"/>
    </source>
</evidence>
<feature type="region of interest" description="Disordered" evidence="9">
    <location>
        <begin position="166"/>
        <end position="221"/>
    </location>
</feature>
<dbReference type="InParanoid" id="A0A6J2YTA8"/>
<dbReference type="Gene3D" id="3.80.10.10">
    <property type="entry name" value="Ribonuclease Inhibitor"/>
    <property type="match status" value="1"/>
</dbReference>
<feature type="transmembrane region" description="Helical" evidence="10">
    <location>
        <begin position="229"/>
        <end position="247"/>
    </location>
</feature>
<evidence type="ECO:0000256" key="1">
    <source>
        <dbReference type="ARBA" id="ARBA00022614"/>
    </source>
</evidence>
<dbReference type="InterPro" id="IPR001611">
    <property type="entry name" value="Leu-rich_rpt"/>
</dbReference>
<proteinExistence type="inferred from homology"/>
<keyword evidence="10" id="KW-0812">Transmembrane</keyword>
<keyword evidence="11" id="KW-1185">Reference proteome</keyword>
<dbReference type="SUPFAM" id="SSF52058">
    <property type="entry name" value="L domain-like"/>
    <property type="match status" value="1"/>
</dbReference>
<evidence type="ECO:0000256" key="3">
    <source>
        <dbReference type="ARBA" id="ARBA00023786"/>
    </source>
</evidence>
<evidence type="ECO:0000256" key="9">
    <source>
        <dbReference type="SAM" id="MobiDB-lite"/>
    </source>
</evidence>
<dbReference type="PROSITE" id="PS51450">
    <property type="entry name" value="LRR"/>
    <property type="match status" value="2"/>
</dbReference>
<sequence length="330" mass="38407">MAKKTKINVKERFTDGEIDLSMSDLDEVPVREIAALKKTVSLDLSNNRLTYLPSNFTVLTSLTKLDLSKNEITELPEEFGTLSKLRYLDLYKNKLERLPLSFNQLIHLKFLDLKDNPLVPVLAKVAGPCVDTKGCQQCARDIVNFYKKLQEEVDTEVEMRNKARAKQLELNKQKKQDERKKNKVEKQKNKKNNVEKEIKNNLTEKPPKKEPKKNKNVQKRKHKDRSSSFSYLFLFIFFLLLWVLISIEHPVLQPLSNTISKYFNTTVNKLPIEYKSYGEFCGSAVKSSQEHTKRFVQNTVEFIHTNLFSQDIVNKIKETYFKLSQKIAGK</sequence>
<dbReference type="RefSeq" id="XP_030766045.1">
    <property type="nucleotide sequence ID" value="XM_030910185.1"/>
</dbReference>
<evidence type="ECO:0000256" key="5">
    <source>
        <dbReference type="ARBA" id="ARBA00025612"/>
    </source>
</evidence>
<dbReference type="Pfam" id="PF13855">
    <property type="entry name" value="LRR_8"/>
    <property type="match status" value="1"/>
</dbReference>
<dbReference type="GeneID" id="115890063"/>
<evidence type="ECO:0000256" key="2">
    <source>
        <dbReference type="ARBA" id="ARBA00022737"/>
    </source>
</evidence>
<reference evidence="12" key="1">
    <citation type="submission" date="2025-08" db="UniProtKB">
        <authorList>
            <consortium name="RefSeq"/>
        </authorList>
    </citation>
    <scope>IDENTIFICATION</scope>
    <source>
        <tissue evidence="12">Gonads</tissue>
    </source>
</reference>
<keyword evidence="1" id="KW-0433">Leucine-rich repeat</keyword>
<evidence type="ECO:0000313" key="11">
    <source>
        <dbReference type="Proteomes" id="UP000504635"/>
    </source>
</evidence>
<dbReference type="InterPro" id="IPR050715">
    <property type="entry name" value="LRR-SigEffector_domain"/>
</dbReference>
<dbReference type="PANTHER" id="PTHR45752">
    <property type="entry name" value="LEUCINE-RICH REPEAT-CONTAINING"/>
    <property type="match status" value="1"/>
</dbReference>
<evidence type="ECO:0000256" key="4">
    <source>
        <dbReference type="ARBA" id="ARBA00023904"/>
    </source>
</evidence>
<accession>A0A6J2YTA8</accession>
<dbReference type="KEGG" id="soy:115890063"/>
<comment type="similarity">
    <text evidence="3">Belongs to the SHOC2 family.</text>
</comment>
<dbReference type="Proteomes" id="UP000504635">
    <property type="component" value="Unplaced"/>
</dbReference>
<feature type="compositionally biased region" description="Basic residues" evidence="9">
    <location>
        <begin position="210"/>
        <end position="221"/>
    </location>
</feature>
<dbReference type="PRINTS" id="PR00019">
    <property type="entry name" value="LEURICHRPT"/>
</dbReference>
<protein>
    <recommendedName>
        <fullName evidence="4">Leucine-rich repeat protein soc-2 homolog</fullName>
    </recommendedName>
    <alternativeName>
        <fullName evidence="8">Protein soc-2 homolog</fullName>
    </alternativeName>
    <alternativeName>
        <fullName evidence="6 7">protein Sur-8 homolog</fullName>
    </alternativeName>
</protein>
<dbReference type="InterPro" id="IPR032675">
    <property type="entry name" value="LRR_dom_sf"/>
</dbReference>
<dbReference type="Pfam" id="PF00560">
    <property type="entry name" value="LRR_1"/>
    <property type="match status" value="1"/>
</dbReference>
<evidence type="ECO:0000256" key="8">
    <source>
        <dbReference type="ARBA" id="ARBA00032455"/>
    </source>
</evidence>
<dbReference type="OrthoDB" id="1394818at2759"/>
<name>A0A6J2YTA8_SITOR</name>
<evidence type="ECO:0000256" key="7">
    <source>
        <dbReference type="ARBA" id="ARBA00029998"/>
    </source>
</evidence>
<keyword evidence="10" id="KW-0472">Membrane</keyword>
<organism evidence="11 12">
    <name type="scientific">Sitophilus oryzae</name>
    <name type="common">Rice weevil</name>
    <name type="synonym">Curculio oryzae</name>
    <dbReference type="NCBI Taxonomy" id="7048"/>
    <lineage>
        <taxon>Eukaryota</taxon>
        <taxon>Metazoa</taxon>
        <taxon>Ecdysozoa</taxon>
        <taxon>Arthropoda</taxon>
        <taxon>Hexapoda</taxon>
        <taxon>Insecta</taxon>
        <taxon>Pterygota</taxon>
        <taxon>Neoptera</taxon>
        <taxon>Endopterygota</taxon>
        <taxon>Coleoptera</taxon>
        <taxon>Polyphaga</taxon>
        <taxon>Cucujiformia</taxon>
        <taxon>Curculionidae</taxon>
        <taxon>Dryophthorinae</taxon>
        <taxon>Sitophilus</taxon>
    </lineage>
</organism>